<evidence type="ECO:0000313" key="2">
    <source>
        <dbReference type="Proteomes" id="UP000199337"/>
    </source>
</evidence>
<proteinExistence type="predicted"/>
<dbReference type="STRING" id="341036.SAMN05660649_04378"/>
<protein>
    <submittedName>
        <fullName evidence="1">Uncharacterized protein</fullName>
    </submittedName>
</protein>
<dbReference type="RefSeq" id="WP_092474357.1">
    <property type="nucleotide sequence ID" value="NZ_FOOX01000020.1"/>
</dbReference>
<dbReference type="Proteomes" id="UP000199337">
    <property type="component" value="Unassembled WGS sequence"/>
</dbReference>
<dbReference type="EMBL" id="FOOX01000020">
    <property type="protein sequence ID" value="SFH23245.1"/>
    <property type="molecule type" value="Genomic_DNA"/>
</dbReference>
<evidence type="ECO:0000313" key="1">
    <source>
        <dbReference type="EMBL" id="SFH23245.1"/>
    </source>
</evidence>
<keyword evidence="2" id="KW-1185">Reference proteome</keyword>
<reference evidence="2" key="1">
    <citation type="submission" date="2016-10" db="EMBL/GenBank/DDBJ databases">
        <authorList>
            <person name="Varghese N."/>
            <person name="Submissions S."/>
        </authorList>
    </citation>
    <scope>NUCLEOTIDE SEQUENCE [LARGE SCALE GENOMIC DNA]</scope>
    <source>
        <strain evidence="2">DSM 17038</strain>
    </source>
</reference>
<accession>A0A1I2YCC6</accession>
<organism evidence="1 2">
    <name type="scientific">Desulfotruncus arcticus DSM 17038</name>
    <dbReference type="NCBI Taxonomy" id="1121424"/>
    <lineage>
        <taxon>Bacteria</taxon>
        <taxon>Bacillati</taxon>
        <taxon>Bacillota</taxon>
        <taxon>Clostridia</taxon>
        <taxon>Eubacteriales</taxon>
        <taxon>Desulfallaceae</taxon>
        <taxon>Desulfotruncus</taxon>
    </lineage>
</organism>
<sequence>MMPEYLGDVKGGLLPLLTVHFIDGLTLTGEDWDEIINRLRDSSWKPEDSVEQYMKELARRTEIQTGVKIDWQDSEEFVKELKRAGIITQIIQH</sequence>
<name>A0A1I2YCC6_9FIRM</name>
<gene>
    <name evidence="1" type="ORF">SAMN05660649_04378</name>
</gene>
<dbReference type="AlphaFoldDB" id="A0A1I2YCC6"/>